<keyword evidence="1" id="KW-0677">Repeat</keyword>
<feature type="repeat" description="ANK" evidence="3">
    <location>
        <begin position="892"/>
        <end position="921"/>
    </location>
</feature>
<organism evidence="5 6">
    <name type="scientific">Trichoglossum hirsutum</name>
    <dbReference type="NCBI Taxonomy" id="265104"/>
    <lineage>
        <taxon>Eukaryota</taxon>
        <taxon>Fungi</taxon>
        <taxon>Dikarya</taxon>
        <taxon>Ascomycota</taxon>
        <taxon>Pezizomycotina</taxon>
        <taxon>Geoglossomycetes</taxon>
        <taxon>Geoglossales</taxon>
        <taxon>Geoglossaceae</taxon>
        <taxon>Trichoglossum</taxon>
    </lineage>
</organism>
<dbReference type="Pfam" id="PF13637">
    <property type="entry name" value="Ank_4"/>
    <property type="match status" value="1"/>
</dbReference>
<dbReference type="AlphaFoldDB" id="A0A9P8L8L5"/>
<dbReference type="InterPro" id="IPR027417">
    <property type="entry name" value="P-loop_NTPase"/>
</dbReference>
<dbReference type="SUPFAM" id="SSF52540">
    <property type="entry name" value="P-loop containing nucleoside triphosphate hydrolases"/>
    <property type="match status" value="1"/>
</dbReference>
<dbReference type="EMBL" id="JAGHQM010001145">
    <property type="protein sequence ID" value="KAH0556307.1"/>
    <property type="molecule type" value="Genomic_DNA"/>
</dbReference>
<feature type="repeat" description="ANK" evidence="3">
    <location>
        <begin position="988"/>
        <end position="1020"/>
    </location>
</feature>
<sequence length="1048" mass="116078">MRIVVKDMLLRASESDGKIQQDLCNSTQAILFLGTPHRGSDYTDIGETIRHIVSTAGFDTANQNIRALEIDSGLLENCDERFQKLRTRHKFEIHTFQEAHGMKGTSIFNLNEKVVRDFSSSFPLESSKVTINANHLTMCKYSSRDDDGYGKIVRKLQGPCNQTKTLCEAKEKERVEKLDEGKQPCLDTLFFSEMNYRQLEIENARVNSCTWILRHNGYAEWVKARRGLLWIKGKPGSGKSTLMKKIFNLLDEDADYIRLAFFFHRRGTSLQQTQIGMFRTLLHQLLKRVPSAGAVLLSLYEEKKRLGRFGMDWDWSAAELRQIFKSALLVAAMDHTIRIFVDALDEAGEEPARSVVSYLCELNNMLPPEAATSICFSCRHHPIVTTNHGFQICVEDENDQDIKAYVLSELEEKILSQDEVLTRDEDLSVLGDDISSKASGVFLWAALIVPMVVRQYNEGESLETVQETLRKVPSDLGEVYQDILTNIVNPEDKERRLHLMQWICLAVRPLSLTELRFAMASDDSSIYTSQYSCQESKGFIKDGIQMKKRIIGLSGGLAEVKHHNSVDTVQFIHQSVNDFLVTGGFRCLDPTPPRDLIGLGHHRLSKSCINYLKLGESLHRGRTWDSRTSVPELPFIDYATRSWFLHAGDAESRGISQQELVQQFKSPQQVFAIWVKIYRAIDKYSDRCPELGSTLLHTAASSNLQSVVRTLLQNGISTEEEDSSGNRALHYAVRWGHEELSRILLEAHAEIGAKNRAENTPLEKAAANGHKRVVKLLLERGANVNERTGDSGDALQAAAQKGSATLVKTLLESEAKVNAQGGHYGNALQAASRDGNVQTVQLLLDKGAQINAQGGYYGNALQAASLSGHAQTVQLLLDKGAQINAQGGCYGSALQAASRYGCEQTVQLLLDKGAEVNARGGYYDSALQAASLSGREQIVLMLLDKGAEVDAQGGHYGNALQAASFNGHERTAQLLLDKGAHINAQGGHFGSALQAASFNGHERTVQLLLDRGAKVDAHGGRYDNALQAASVNGHAQIVELLKSALRSQ</sequence>
<dbReference type="PROSITE" id="PS50088">
    <property type="entry name" value="ANK_REPEAT"/>
    <property type="match status" value="10"/>
</dbReference>
<dbReference type="Proteomes" id="UP000750711">
    <property type="component" value="Unassembled WGS sequence"/>
</dbReference>
<feature type="repeat" description="ANK" evidence="3">
    <location>
        <begin position="790"/>
        <end position="822"/>
    </location>
</feature>
<dbReference type="InterPro" id="IPR036770">
    <property type="entry name" value="Ankyrin_rpt-contain_sf"/>
</dbReference>
<evidence type="ECO:0000259" key="4">
    <source>
        <dbReference type="Pfam" id="PF24883"/>
    </source>
</evidence>
<dbReference type="Gene3D" id="1.25.40.20">
    <property type="entry name" value="Ankyrin repeat-containing domain"/>
    <property type="match status" value="4"/>
</dbReference>
<feature type="repeat" description="ANK" evidence="3">
    <location>
        <begin position="724"/>
        <end position="756"/>
    </location>
</feature>
<keyword evidence="6" id="KW-1185">Reference proteome</keyword>
<feature type="repeat" description="ANK" evidence="3">
    <location>
        <begin position="823"/>
        <end position="855"/>
    </location>
</feature>
<accession>A0A9P8L8L5</accession>
<comment type="caution">
    <text evidence="5">The sequence shown here is derived from an EMBL/GenBank/DDBJ whole genome shotgun (WGS) entry which is preliminary data.</text>
</comment>
<dbReference type="SUPFAM" id="SSF48403">
    <property type="entry name" value="Ankyrin repeat"/>
    <property type="match status" value="1"/>
</dbReference>
<feature type="repeat" description="ANK" evidence="3">
    <location>
        <begin position="856"/>
        <end position="888"/>
    </location>
</feature>
<dbReference type="InterPro" id="IPR002110">
    <property type="entry name" value="Ankyrin_rpt"/>
</dbReference>
<proteinExistence type="predicted"/>
<evidence type="ECO:0000256" key="3">
    <source>
        <dbReference type="PROSITE-ProRule" id="PRU00023"/>
    </source>
</evidence>
<dbReference type="PANTHER" id="PTHR24198:SF165">
    <property type="entry name" value="ANKYRIN REPEAT-CONTAINING PROTEIN-RELATED"/>
    <property type="match status" value="1"/>
</dbReference>
<dbReference type="Pfam" id="PF12796">
    <property type="entry name" value="Ank_2"/>
    <property type="match status" value="3"/>
</dbReference>
<feature type="repeat" description="ANK" evidence="3">
    <location>
        <begin position="922"/>
        <end position="954"/>
    </location>
</feature>
<feature type="repeat" description="ANK" evidence="3">
    <location>
        <begin position="757"/>
        <end position="789"/>
    </location>
</feature>
<protein>
    <recommendedName>
        <fullName evidence="4">Nephrocystin 3-like N-terminal domain-containing protein</fullName>
    </recommendedName>
</protein>
<dbReference type="Pfam" id="PF24883">
    <property type="entry name" value="NPHP3_N"/>
    <property type="match status" value="1"/>
</dbReference>
<dbReference type="Gene3D" id="3.40.50.300">
    <property type="entry name" value="P-loop containing nucleotide triphosphate hydrolases"/>
    <property type="match status" value="1"/>
</dbReference>
<evidence type="ECO:0000256" key="1">
    <source>
        <dbReference type="ARBA" id="ARBA00022737"/>
    </source>
</evidence>
<dbReference type="PANTHER" id="PTHR24198">
    <property type="entry name" value="ANKYRIN REPEAT AND PROTEIN KINASE DOMAIN-CONTAINING PROTEIN"/>
    <property type="match status" value="1"/>
</dbReference>
<feature type="repeat" description="ANK" evidence="3">
    <location>
        <begin position="955"/>
        <end position="987"/>
    </location>
</feature>
<reference evidence="5" key="1">
    <citation type="submission" date="2021-03" db="EMBL/GenBank/DDBJ databases">
        <title>Comparative genomics and phylogenomic investigation of the class Geoglossomycetes provide insights into ecological specialization and systematics.</title>
        <authorList>
            <person name="Melie T."/>
            <person name="Pirro S."/>
            <person name="Miller A.N."/>
            <person name="Quandt A."/>
        </authorList>
    </citation>
    <scope>NUCLEOTIDE SEQUENCE</scope>
    <source>
        <strain evidence="5">CAQ_001_2017</strain>
    </source>
</reference>
<evidence type="ECO:0000313" key="6">
    <source>
        <dbReference type="Proteomes" id="UP000750711"/>
    </source>
</evidence>
<evidence type="ECO:0000313" key="5">
    <source>
        <dbReference type="EMBL" id="KAH0556307.1"/>
    </source>
</evidence>
<dbReference type="PRINTS" id="PR01415">
    <property type="entry name" value="ANKYRIN"/>
</dbReference>
<dbReference type="SMART" id="SM00248">
    <property type="entry name" value="ANK"/>
    <property type="match status" value="10"/>
</dbReference>
<name>A0A9P8L8L5_9PEZI</name>
<feature type="repeat" description="ANK" evidence="3">
    <location>
        <begin position="691"/>
        <end position="723"/>
    </location>
</feature>
<gene>
    <name evidence="5" type="ORF">GP486_005765</name>
</gene>
<feature type="domain" description="Nephrocystin 3-like N-terminal" evidence="4">
    <location>
        <begin position="208"/>
        <end position="378"/>
    </location>
</feature>
<dbReference type="InterPro" id="IPR056884">
    <property type="entry name" value="NPHP3-like_N"/>
</dbReference>
<evidence type="ECO:0000256" key="2">
    <source>
        <dbReference type="ARBA" id="ARBA00023043"/>
    </source>
</evidence>
<keyword evidence="2 3" id="KW-0040">ANK repeat</keyword>
<dbReference type="PROSITE" id="PS50297">
    <property type="entry name" value="ANK_REP_REGION"/>
    <property type="match status" value="4"/>
</dbReference>